<protein>
    <submittedName>
        <fullName evidence="1">Uncharacterized protein</fullName>
    </submittedName>
</protein>
<proteinExistence type="predicted"/>
<name>A0A381KQ20_9ENTR</name>
<gene>
    <name evidence="1" type="ORF">NCTC12119_04774</name>
</gene>
<dbReference type="Proteomes" id="UP000255528">
    <property type="component" value="Unassembled WGS sequence"/>
</dbReference>
<reference evidence="1 2" key="1">
    <citation type="submission" date="2018-06" db="EMBL/GenBank/DDBJ databases">
        <authorList>
            <consortium name="Pathogen Informatics"/>
            <person name="Doyle S."/>
        </authorList>
    </citation>
    <scope>NUCLEOTIDE SEQUENCE [LARGE SCALE GENOMIC DNA]</scope>
    <source>
        <strain evidence="1 2">NCTC12119</strain>
    </source>
</reference>
<organism evidence="1 2">
    <name type="scientific">Buttiauxella agrestis</name>
    <dbReference type="NCBI Taxonomy" id="82977"/>
    <lineage>
        <taxon>Bacteria</taxon>
        <taxon>Pseudomonadati</taxon>
        <taxon>Pseudomonadota</taxon>
        <taxon>Gammaproteobacteria</taxon>
        <taxon>Enterobacterales</taxon>
        <taxon>Enterobacteriaceae</taxon>
        <taxon>Buttiauxella</taxon>
    </lineage>
</organism>
<dbReference type="RefSeq" id="WP_115631988.1">
    <property type="nucleotide sequence ID" value="NZ_UIGI01000002.1"/>
</dbReference>
<evidence type="ECO:0000313" key="2">
    <source>
        <dbReference type="Proteomes" id="UP000255528"/>
    </source>
</evidence>
<dbReference type="AlphaFoldDB" id="A0A381KQ20"/>
<sequence length="294" mass="31859">MTELFSGKGDLIELKSFALAELESGDDGPHIDTTLLTHSEIACQLVHHVMKSGGRISLPCVIQANRTAAPGFIYINDNSAISEHASSSGHSALWTWLSAKGFSMGLMLSSQGESAGPVSGFSGRHDAFLANINLDQLASAVGLLVGDESHKVPLNELVRLITEPNDYSCWLMWPQPRAVAPTFHFPEEKYTSHSDADGYSQWLSTNGRSACYAIVKNFTFSPLSEPTFDIEVKNGGHSHDFQLVKSMGSLLLLDYVGEVVHPGSNGYTVLLKACVTAAKRYWRDSNLQNGSNIG</sequence>
<evidence type="ECO:0000313" key="1">
    <source>
        <dbReference type="EMBL" id="SUY92745.1"/>
    </source>
</evidence>
<dbReference type="EMBL" id="UIGI01000002">
    <property type="protein sequence ID" value="SUY92745.1"/>
    <property type="molecule type" value="Genomic_DNA"/>
</dbReference>
<accession>A0A381KQ20</accession>